<comment type="caution">
    <text evidence="5">The sequence shown here is derived from an EMBL/GenBank/DDBJ whole genome shotgun (WGS) entry which is preliminary data.</text>
</comment>
<dbReference type="InterPro" id="IPR017853">
    <property type="entry name" value="GH"/>
</dbReference>
<feature type="domain" description="Glycoside hydrolase family 5" evidence="4">
    <location>
        <begin position="33"/>
        <end position="298"/>
    </location>
</feature>
<dbReference type="SUPFAM" id="SSF51445">
    <property type="entry name" value="(Trans)glycosidases"/>
    <property type="match status" value="1"/>
</dbReference>
<keyword evidence="2 3" id="KW-0326">Glycosidase</keyword>
<reference evidence="5" key="1">
    <citation type="submission" date="2020-05" db="EMBL/GenBank/DDBJ databases">
        <title>Identification of trans-AT polyketide cluster in two marine bacteria, producers of a novel glutaramide-containing polyketide sesbanimide D and analogs.</title>
        <authorList>
            <person name="Kacar D."/>
            <person name="Rodriguez P."/>
            <person name="Canedo L."/>
            <person name="Gonzalez E."/>
            <person name="Galan B."/>
            <person name="De La Calle F."/>
            <person name="Garcia J.L."/>
        </authorList>
    </citation>
    <scope>NUCLEOTIDE SEQUENCE</scope>
    <source>
        <strain evidence="5">PHM038</strain>
    </source>
</reference>
<dbReference type="RefSeq" id="WP_190293669.1">
    <property type="nucleotide sequence ID" value="NZ_JABFCZ010000028.1"/>
</dbReference>
<dbReference type="InterPro" id="IPR018087">
    <property type="entry name" value="Glyco_hydro_5_CS"/>
</dbReference>
<name>A0A926P631_9HYPH</name>
<dbReference type="Proteomes" id="UP000598467">
    <property type="component" value="Unassembled WGS sequence"/>
</dbReference>
<dbReference type="PROSITE" id="PS00659">
    <property type="entry name" value="GLYCOSYL_HYDROL_F5"/>
    <property type="match status" value="1"/>
</dbReference>
<sequence>MLSILGGTLVLQSSAGAAGVCFHGVNISGAEYGVDTAGVYGTNYVYPSEKTVRYFAEKGMNIVRLPFRWERLQPVLGERLDTGELDLLRKAVELIRSYKMKVVLDPHNFGYYHKKRLGTADLPARAFADFWIRLSIEFANDDDIIFGLMNEPFDIHATDWLSAANQAIAGIRAGGARNLILVPGTHWSGASSWEQEFPVGVNGDVMGGVKDPGNNFAYEVHQYLDEDSSGTHDTCPKAKEAVEGLERFTQWLKRHDARGFLGEFGGSKDKACLAGLTAMVEAMESAPEQWLGWTYWAAGDWWPETEGNNIQPTASGDRPQLAAILEGIGTGERPSCSTLH</sequence>
<evidence type="ECO:0000256" key="2">
    <source>
        <dbReference type="ARBA" id="ARBA00023295"/>
    </source>
</evidence>
<evidence type="ECO:0000259" key="4">
    <source>
        <dbReference type="Pfam" id="PF00150"/>
    </source>
</evidence>
<protein>
    <submittedName>
        <fullName evidence="5">Glycoside hydrolase family 5 protein</fullName>
    </submittedName>
</protein>
<keyword evidence="1 3" id="KW-0378">Hydrolase</keyword>
<dbReference type="AlphaFoldDB" id="A0A926P631"/>
<dbReference type="GO" id="GO:0004553">
    <property type="term" value="F:hydrolase activity, hydrolyzing O-glycosyl compounds"/>
    <property type="evidence" value="ECO:0007669"/>
    <property type="project" value="InterPro"/>
</dbReference>
<dbReference type="GO" id="GO:0009251">
    <property type="term" value="P:glucan catabolic process"/>
    <property type="evidence" value="ECO:0007669"/>
    <property type="project" value="TreeGrafter"/>
</dbReference>
<evidence type="ECO:0000313" key="5">
    <source>
        <dbReference type="EMBL" id="MBD1548951.1"/>
    </source>
</evidence>
<dbReference type="Pfam" id="PF00150">
    <property type="entry name" value="Cellulase"/>
    <property type="match status" value="1"/>
</dbReference>
<dbReference type="Gene3D" id="3.20.20.80">
    <property type="entry name" value="Glycosidases"/>
    <property type="match status" value="1"/>
</dbReference>
<dbReference type="PANTHER" id="PTHR34142">
    <property type="entry name" value="ENDO-BETA-1,4-GLUCANASE A"/>
    <property type="match status" value="1"/>
</dbReference>
<evidence type="ECO:0000256" key="1">
    <source>
        <dbReference type="ARBA" id="ARBA00022801"/>
    </source>
</evidence>
<proteinExistence type="inferred from homology"/>
<dbReference type="PANTHER" id="PTHR34142:SF1">
    <property type="entry name" value="GLYCOSIDE HYDROLASE FAMILY 5 DOMAIN-CONTAINING PROTEIN"/>
    <property type="match status" value="1"/>
</dbReference>
<gene>
    <name evidence="5" type="ORF">HK439_22050</name>
</gene>
<comment type="similarity">
    <text evidence="3">Belongs to the glycosyl hydrolase 5 (cellulase A) family.</text>
</comment>
<evidence type="ECO:0000313" key="6">
    <source>
        <dbReference type="Proteomes" id="UP000598467"/>
    </source>
</evidence>
<accession>A0A926P631</accession>
<organism evidence="5 6">
    <name type="scientific">Roseibium aggregatum</name>
    <dbReference type="NCBI Taxonomy" id="187304"/>
    <lineage>
        <taxon>Bacteria</taxon>
        <taxon>Pseudomonadati</taxon>
        <taxon>Pseudomonadota</taxon>
        <taxon>Alphaproteobacteria</taxon>
        <taxon>Hyphomicrobiales</taxon>
        <taxon>Stappiaceae</taxon>
        <taxon>Roseibium</taxon>
    </lineage>
</organism>
<dbReference type="EMBL" id="JABFCZ010000028">
    <property type="protein sequence ID" value="MBD1548951.1"/>
    <property type="molecule type" value="Genomic_DNA"/>
</dbReference>
<evidence type="ECO:0000256" key="3">
    <source>
        <dbReference type="RuleBase" id="RU361153"/>
    </source>
</evidence>
<dbReference type="InterPro" id="IPR001547">
    <property type="entry name" value="Glyco_hydro_5"/>
</dbReference>